<dbReference type="PROSITE" id="PS50927">
    <property type="entry name" value="BULB_LECTIN"/>
    <property type="match status" value="1"/>
</dbReference>
<dbReference type="InterPro" id="IPR036426">
    <property type="entry name" value="Bulb-type_lectin_dom_sf"/>
</dbReference>
<keyword evidence="4" id="KW-0675">Receptor</keyword>
<keyword evidence="4" id="KW-0418">Kinase</keyword>
<dbReference type="AlphaFoldDB" id="A0A699KCP9"/>
<feature type="domain" description="Bulb-type lectin" evidence="3">
    <location>
        <begin position="18"/>
        <end position="133"/>
    </location>
</feature>
<dbReference type="EMBL" id="BKCJ010498750">
    <property type="protein sequence ID" value="GFA84334.1"/>
    <property type="molecule type" value="Genomic_DNA"/>
</dbReference>
<evidence type="ECO:0000256" key="1">
    <source>
        <dbReference type="ARBA" id="ARBA00022729"/>
    </source>
</evidence>
<keyword evidence="4" id="KW-0808">Transferase</keyword>
<keyword evidence="1" id="KW-0732">Signal</keyword>
<evidence type="ECO:0000259" key="3">
    <source>
        <dbReference type="PROSITE" id="PS50927"/>
    </source>
</evidence>
<comment type="caution">
    <text evidence="4">The sequence shown here is derived from an EMBL/GenBank/DDBJ whole genome shotgun (WGS) entry which is preliminary data.</text>
</comment>
<organism evidence="4">
    <name type="scientific">Tanacetum cinerariifolium</name>
    <name type="common">Dalmatian daisy</name>
    <name type="synonym">Chrysanthemum cinerariifolium</name>
    <dbReference type="NCBI Taxonomy" id="118510"/>
    <lineage>
        <taxon>Eukaryota</taxon>
        <taxon>Viridiplantae</taxon>
        <taxon>Streptophyta</taxon>
        <taxon>Embryophyta</taxon>
        <taxon>Tracheophyta</taxon>
        <taxon>Spermatophyta</taxon>
        <taxon>Magnoliopsida</taxon>
        <taxon>eudicotyledons</taxon>
        <taxon>Gunneridae</taxon>
        <taxon>Pentapetalae</taxon>
        <taxon>asterids</taxon>
        <taxon>campanulids</taxon>
        <taxon>Asterales</taxon>
        <taxon>Asteraceae</taxon>
        <taxon>Asteroideae</taxon>
        <taxon>Anthemideae</taxon>
        <taxon>Anthemidinae</taxon>
        <taxon>Tanacetum</taxon>
    </lineage>
</organism>
<dbReference type="SUPFAM" id="SSF51110">
    <property type="entry name" value="alpha-D-mannose-specific plant lectins"/>
    <property type="match status" value="1"/>
</dbReference>
<dbReference type="InterPro" id="IPR001480">
    <property type="entry name" value="Bulb-type_lectin_dom"/>
</dbReference>
<feature type="non-terminal residue" evidence="4">
    <location>
        <position position="1"/>
    </location>
</feature>
<gene>
    <name evidence="4" type="ORF">Tci_656306</name>
</gene>
<proteinExistence type="predicted"/>
<protein>
    <submittedName>
        <fullName evidence="4">G-type lectin S-receptor-like serine/threonine-protein kinase SD2-5</fullName>
    </submittedName>
</protein>
<dbReference type="Gene3D" id="2.90.10.10">
    <property type="entry name" value="Bulb-type lectin domain"/>
    <property type="match status" value="1"/>
</dbReference>
<dbReference type="GO" id="GO:0016301">
    <property type="term" value="F:kinase activity"/>
    <property type="evidence" value="ECO:0007669"/>
    <property type="project" value="UniProtKB-KW"/>
</dbReference>
<reference evidence="4" key="1">
    <citation type="journal article" date="2019" name="Sci. Rep.">
        <title>Draft genome of Tanacetum cinerariifolium, the natural source of mosquito coil.</title>
        <authorList>
            <person name="Yamashiro T."/>
            <person name="Shiraishi A."/>
            <person name="Satake H."/>
            <person name="Nakayama K."/>
        </authorList>
    </citation>
    <scope>NUCLEOTIDE SEQUENCE</scope>
</reference>
<evidence type="ECO:0000313" key="4">
    <source>
        <dbReference type="EMBL" id="GFA84334.1"/>
    </source>
</evidence>
<keyword evidence="4" id="KW-0430">Lectin</keyword>
<sequence length="211" mass="24193">NLQLGAKTTLVVPSLYIIGFVAQAFVLETSQPVPSFRAGLSIEAIEEKYICSFDVFLGDFKVWSTSHLSRFYTYEKCVIDFTGDGDLRLTGHDDEMGWRTATFGQGVKSLRLSNTGNLVLLDEFNMIKWQSFHFPTNVWSTSHLSRFYTYEKCVIDFTWDGDLRLTGHDDEMGWRTATFGQGIKEMKLAQFQRLVFVPKALHLWENESFAI</sequence>
<name>A0A699KCP9_TANCI</name>
<keyword evidence="2" id="KW-0325">Glycoprotein</keyword>
<dbReference type="Pfam" id="PF01453">
    <property type="entry name" value="B_lectin"/>
    <property type="match status" value="1"/>
</dbReference>
<evidence type="ECO:0000256" key="2">
    <source>
        <dbReference type="ARBA" id="ARBA00023180"/>
    </source>
</evidence>
<dbReference type="GO" id="GO:0030246">
    <property type="term" value="F:carbohydrate binding"/>
    <property type="evidence" value="ECO:0007669"/>
    <property type="project" value="UniProtKB-KW"/>
</dbReference>
<accession>A0A699KCP9</accession>